<dbReference type="EMBL" id="JABEMC010000002">
    <property type="protein sequence ID" value="NNG78671.1"/>
    <property type="molecule type" value="Genomic_DNA"/>
</dbReference>
<accession>A0A849AR78</accession>
<evidence type="ECO:0000313" key="1">
    <source>
        <dbReference type="EMBL" id="NNG78671.1"/>
    </source>
</evidence>
<dbReference type="AlphaFoldDB" id="A0A849AR78"/>
<dbReference type="Proteomes" id="UP000549517">
    <property type="component" value="Unassembled WGS sequence"/>
</dbReference>
<dbReference type="PROSITE" id="PS51257">
    <property type="entry name" value="PROKAR_LIPOPROTEIN"/>
    <property type="match status" value="1"/>
</dbReference>
<organism evidence="1 2">
    <name type="scientific">Brevibacterium luteolum</name>
    <dbReference type="NCBI Taxonomy" id="199591"/>
    <lineage>
        <taxon>Bacteria</taxon>
        <taxon>Bacillati</taxon>
        <taxon>Actinomycetota</taxon>
        <taxon>Actinomycetes</taxon>
        <taxon>Micrococcales</taxon>
        <taxon>Brevibacteriaceae</taxon>
        <taxon>Brevibacterium</taxon>
    </lineage>
</organism>
<dbReference type="RefSeq" id="WP_170273756.1">
    <property type="nucleotide sequence ID" value="NZ_BAAAKH010000007.1"/>
</dbReference>
<reference evidence="1 2" key="1">
    <citation type="submission" date="2020-05" db="EMBL/GenBank/DDBJ databases">
        <title>MicrobeNet Type strains.</title>
        <authorList>
            <person name="Nicholson A.C."/>
        </authorList>
    </citation>
    <scope>NUCLEOTIDE SEQUENCE [LARGE SCALE GENOMIC DNA]</scope>
    <source>
        <strain evidence="1 2">CCUG 46604</strain>
    </source>
</reference>
<evidence type="ECO:0008006" key="3">
    <source>
        <dbReference type="Google" id="ProtNLM"/>
    </source>
</evidence>
<gene>
    <name evidence="1" type="ORF">HLA91_04670</name>
</gene>
<sequence length="242" mass="26343">MRTHRTPRARHRRPLRALAAASAVAVLLSGCGLVGIRTSDEPGGPLGIAVAPTQGPAPEPTETGPQIPEGWKMHRADFAGECASRLEVALPPNAKPVPGSERGRYIFYTFGSPDEQMTMHITCEESFRQSPQEELQFKKEYEFDYGDTNGKKLADRDIRVKNGAGWAYKSELGASAIQFIGTDAESGYGFTVHASHQAEGRMETVSVNTAAGDGNPASVETAEKIVQHVFLEHEQLIIPDWQ</sequence>
<evidence type="ECO:0000313" key="2">
    <source>
        <dbReference type="Proteomes" id="UP000549517"/>
    </source>
</evidence>
<proteinExistence type="predicted"/>
<comment type="caution">
    <text evidence="1">The sequence shown here is derived from an EMBL/GenBank/DDBJ whole genome shotgun (WGS) entry which is preliminary data.</text>
</comment>
<name>A0A849AR78_9MICO</name>
<protein>
    <recommendedName>
        <fullName evidence="3">Lipoprotein</fullName>
    </recommendedName>
</protein>